<evidence type="ECO:0000313" key="16">
    <source>
        <dbReference type="Proteomes" id="UP000014974"/>
    </source>
</evidence>
<dbReference type="STRING" id="641524.ADICYQ_2723"/>
<keyword evidence="4" id="KW-1003">Cell membrane</keyword>
<feature type="transmembrane region" description="Helical" evidence="13">
    <location>
        <begin position="67"/>
        <end position="90"/>
    </location>
</feature>
<accession>S7WW67</accession>
<dbReference type="GO" id="GO:0050661">
    <property type="term" value="F:NADP binding"/>
    <property type="evidence" value="ECO:0007669"/>
    <property type="project" value="TreeGrafter"/>
</dbReference>
<dbReference type="EMBL" id="ATNM01000107">
    <property type="protein sequence ID" value="EPR68253.1"/>
    <property type="molecule type" value="Genomic_DNA"/>
</dbReference>
<organism evidence="15 16">
    <name type="scientific">Cyclobacterium qasimii M12-11B</name>
    <dbReference type="NCBI Taxonomy" id="641524"/>
    <lineage>
        <taxon>Bacteria</taxon>
        <taxon>Pseudomonadati</taxon>
        <taxon>Bacteroidota</taxon>
        <taxon>Cytophagia</taxon>
        <taxon>Cytophagales</taxon>
        <taxon>Cyclobacteriaceae</taxon>
        <taxon>Cyclobacterium</taxon>
    </lineage>
</organism>
<comment type="caution">
    <text evidence="15">The sequence shown here is derived from an EMBL/GenBank/DDBJ whole genome shotgun (WGS) entry which is preliminary data.</text>
</comment>
<name>S7WW67_9BACT</name>
<dbReference type="GO" id="GO:0006740">
    <property type="term" value="P:NADPH regeneration"/>
    <property type="evidence" value="ECO:0007669"/>
    <property type="project" value="TreeGrafter"/>
</dbReference>
<dbReference type="Pfam" id="PF12769">
    <property type="entry name" value="PNTB_4TM"/>
    <property type="match status" value="1"/>
</dbReference>
<dbReference type="GO" id="GO:0008750">
    <property type="term" value="F:proton-translocating NAD(P)+ transhydrogenase activity"/>
    <property type="evidence" value="ECO:0007669"/>
    <property type="project" value="UniProtKB-EC"/>
</dbReference>
<dbReference type="Proteomes" id="UP000014974">
    <property type="component" value="Unassembled WGS sequence"/>
</dbReference>
<evidence type="ECO:0000256" key="3">
    <source>
        <dbReference type="ARBA" id="ARBA00012943"/>
    </source>
</evidence>
<evidence type="ECO:0000256" key="12">
    <source>
        <dbReference type="ARBA" id="ARBA00048202"/>
    </source>
</evidence>
<dbReference type="EC" id="7.1.1.1" evidence="3"/>
<comment type="subcellular location">
    <subcellularLocation>
        <location evidence="2">Cell inner membrane</location>
        <topology evidence="2">Multi-pass membrane protein</topology>
    </subcellularLocation>
</comment>
<feature type="transmembrane region" description="Helical" evidence="13">
    <location>
        <begin position="44"/>
        <end position="61"/>
    </location>
</feature>
<evidence type="ECO:0000256" key="7">
    <source>
        <dbReference type="ARBA" id="ARBA00022857"/>
    </source>
</evidence>
<dbReference type="GO" id="GO:0016491">
    <property type="term" value="F:oxidoreductase activity"/>
    <property type="evidence" value="ECO:0007669"/>
    <property type="project" value="UniProtKB-KW"/>
</dbReference>
<comment type="function">
    <text evidence="1">The transhydrogenation between NADH and NADP is coupled to respiration and ATP hydrolysis and functions as a proton pump across the membrane.</text>
</comment>
<feature type="transmembrane region" description="Helical" evidence="13">
    <location>
        <begin position="15"/>
        <end position="32"/>
    </location>
</feature>
<evidence type="ECO:0000313" key="15">
    <source>
        <dbReference type="EMBL" id="EPR68253.1"/>
    </source>
</evidence>
<evidence type="ECO:0000256" key="11">
    <source>
        <dbReference type="ARBA" id="ARBA00023136"/>
    </source>
</evidence>
<dbReference type="PATRIC" id="fig|641524.5.peg.2698"/>
<evidence type="ECO:0000256" key="10">
    <source>
        <dbReference type="ARBA" id="ARBA00023027"/>
    </source>
</evidence>
<evidence type="ECO:0000256" key="9">
    <source>
        <dbReference type="ARBA" id="ARBA00022989"/>
    </source>
</evidence>
<keyword evidence="15" id="KW-0560">Oxidoreductase</keyword>
<keyword evidence="5" id="KW-0997">Cell inner membrane</keyword>
<dbReference type="PANTHER" id="PTHR10160:SF19">
    <property type="entry name" value="PROTON-TRANSLOCATING NAD(P)(+) TRANSHYDROGENASE"/>
    <property type="match status" value="1"/>
</dbReference>
<protein>
    <recommendedName>
        <fullName evidence="3">proton-translocating NAD(P)(+) transhydrogenase</fullName>
        <ecNumber evidence="3">7.1.1.1</ecNumber>
    </recommendedName>
</protein>
<keyword evidence="9 13" id="KW-1133">Transmembrane helix</keyword>
<dbReference type="InterPro" id="IPR024605">
    <property type="entry name" value="NADP_transhyd_a_C"/>
</dbReference>
<evidence type="ECO:0000256" key="13">
    <source>
        <dbReference type="SAM" id="Phobius"/>
    </source>
</evidence>
<proteinExistence type="predicted"/>
<evidence type="ECO:0000256" key="4">
    <source>
        <dbReference type="ARBA" id="ARBA00022475"/>
    </source>
</evidence>
<gene>
    <name evidence="15" type="ORF">ADICYQ_2723</name>
</gene>
<dbReference type="PANTHER" id="PTHR10160">
    <property type="entry name" value="NAD(P) TRANSHYDROGENASE"/>
    <property type="match status" value="1"/>
</dbReference>
<evidence type="ECO:0000256" key="6">
    <source>
        <dbReference type="ARBA" id="ARBA00022692"/>
    </source>
</evidence>
<dbReference type="AlphaFoldDB" id="S7WW67"/>
<feature type="domain" description="NAD(P) transhydrogenase alpha subunit C-terminal" evidence="14">
    <location>
        <begin position="15"/>
        <end position="100"/>
    </location>
</feature>
<keyword evidence="10" id="KW-0520">NAD</keyword>
<dbReference type="GO" id="GO:0005886">
    <property type="term" value="C:plasma membrane"/>
    <property type="evidence" value="ECO:0007669"/>
    <property type="project" value="UniProtKB-SubCell"/>
</dbReference>
<sequence>MEAIIEYISINQQELYIFILAIFVGVEVISKVPTVLHTPLMSGSNALSGVVIVGSIIVLGKTDPSNYLALSLGFLAVLLATLNVVGGFAVTNRMLEMFKKNQVKNKNHDFTDNRYLLPGSGGTLYRWYQDDESSGFCEKRKQHRPSRNDIGYFSLLFNPRFR</sequence>
<evidence type="ECO:0000256" key="8">
    <source>
        <dbReference type="ARBA" id="ARBA00022967"/>
    </source>
</evidence>
<keyword evidence="8" id="KW-1278">Translocase</keyword>
<reference evidence="15 16" key="1">
    <citation type="journal article" date="2013" name="Genome Announc.">
        <title>Draft Genome Sequence of Cyclobacterium qasimii Strain M12-11BT, Isolated from Arctic Marine Sediment.</title>
        <authorList>
            <person name="Shivaji S."/>
            <person name="Ara S."/>
            <person name="Singh A."/>
            <person name="Kumar Pinnaka A."/>
        </authorList>
    </citation>
    <scope>NUCLEOTIDE SEQUENCE [LARGE SCALE GENOMIC DNA]</scope>
    <source>
        <strain evidence="15 16">M12-11B</strain>
    </source>
</reference>
<keyword evidence="11 13" id="KW-0472">Membrane</keyword>
<dbReference type="eggNOG" id="COG3288">
    <property type="taxonomic scope" value="Bacteria"/>
</dbReference>
<evidence type="ECO:0000259" key="14">
    <source>
        <dbReference type="Pfam" id="PF12769"/>
    </source>
</evidence>
<evidence type="ECO:0000256" key="5">
    <source>
        <dbReference type="ARBA" id="ARBA00022519"/>
    </source>
</evidence>
<comment type="catalytic activity">
    <reaction evidence="12">
        <text>NAD(+) + NADPH + H(+)(in) = NADH + NADP(+) + H(+)(out)</text>
        <dbReference type="Rhea" id="RHEA:47992"/>
        <dbReference type="ChEBI" id="CHEBI:15378"/>
        <dbReference type="ChEBI" id="CHEBI:57540"/>
        <dbReference type="ChEBI" id="CHEBI:57783"/>
        <dbReference type="ChEBI" id="CHEBI:57945"/>
        <dbReference type="ChEBI" id="CHEBI:58349"/>
        <dbReference type="EC" id="7.1.1.1"/>
    </reaction>
</comment>
<keyword evidence="6 13" id="KW-0812">Transmembrane</keyword>
<evidence type="ECO:0000256" key="1">
    <source>
        <dbReference type="ARBA" id="ARBA00003943"/>
    </source>
</evidence>
<evidence type="ECO:0000256" key="2">
    <source>
        <dbReference type="ARBA" id="ARBA00004429"/>
    </source>
</evidence>
<keyword evidence="7" id="KW-0521">NADP</keyword>